<dbReference type="AlphaFoldDB" id="W9VZB4"/>
<sequence length="123" mass="13493">MDRCPNCKARVGEAPTCRRCGMELGQLFETERAAERALVQGMRYLLEGERERAIHALSRSRALHDTPLPRELLGFLAVNDPSTSDSVRTADPTAASVGSAMRTRPLATGVQTASRPDWPLEDT</sequence>
<accession>W9VZB4</accession>
<protein>
    <submittedName>
        <fullName evidence="2">Uncharacterized protein</fullName>
    </submittedName>
</protein>
<proteinExistence type="predicted"/>
<feature type="region of interest" description="Disordered" evidence="1">
    <location>
        <begin position="80"/>
        <end position="123"/>
    </location>
</feature>
<reference evidence="2 3" key="1">
    <citation type="submission" date="2012-11" db="EMBL/GenBank/DDBJ databases">
        <title>Genome assembly of Thiorhodococcus sp. AK35.</title>
        <authorList>
            <person name="Nupur N."/>
            <person name="Khatri I."/>
            <person name="Subramanian S."/>
            <person name="Pinnaka A."/>
        </authorList>
    </citation>
    <scope>NUCLEOTIDE SEQUENCE [LARGE SCALE GENOMIC DNA]</scope>
    <source>
        <strain evidence="2 3">AK35</strain>
    </source>
</reference>
<dbReference type="Proteomes" id="UP000019460">
    <property type="component" value="Unassembled WGS sequence"/>
</dbReference>
<comment type="caution">
    <text evidence="2">The sequence shown here is derived from an EMBL/GenBank/DDBJ whole genome shotgun (WGS) entry which is preliminary data.</text>
</comment>
<gene>
    <name evidence="2" type="ORF">D779_1118</name>
</gene>
<evidence type="ECO:0000313" key="2">
    <source>
        <dbReference type="EMBL" id="EXJ15730.1"/>
    </source>
</evidence>
<dbReference type="STRING" id="1249627.D779_1118"/>
<dbReference type="eggNOG" id="ENOG5033EMX">
    <property type="taxonomic scope" value="Bacteria"/>
</dbReference>
<name>W9VZB4_9GAMM</name>
<evidence type="ECO:0000313" key="3">
    <source>
        <dbReference type="Proteomes" id="UP000019460"/>
    </source>
</evidence>
<dbReference type="OrthoDB" id="5770924at2"/>
<organism evidence="2 3">
    <name type="scientific">Imhoffiella purpurea</name>
    <dbReference type="NCBI Taxonomy" id="1249627"/>
    <lineage>
        <taxon>Bacteria</taxon>
        <taxon>Pseudomonadati</taxon>
        <taxon>Pseudomonadota</taxon>
        <taxon>Gammaproteobacteria</taxon>
        <taxon>Chromatiales</taxon>
        <taxon>Chromatiaceae</taxon>
        <taxon>Imhoffiella</taxon>
    </lineage>
</organism>
<dbReference type="RefSeq" id="WP_157726347.1">
    <property type="nucleotide sequence ID" value="NZ_AONC01000022.1"/>
</dbReference>
<dbReference type="EMBL" id="AONC01000022">
    <property type="protein sequence ID" value="EXJ15730.1"/>
    <property type="molecule type" value="Genomic_DNA"/>
</dbReference>
<evidence type="ECO:0000256" key="1">
    <source>
        <dbReference type="SAM" id="MobiDB-lite"/>
    </source>
</evidence>
<keyword evidence="3" id="KW-1185">Reference proteome</keyword>